<dbReference type="InterPro" id="IPR026444">
    <property type="entry name" value="Secre_tail"/>
</dbReference>
<keyword evidence="3" id="KW-0325">Glycoprotein</keyword>
<keyword evidence="6" id="KW-1185">Reference proteome</keyword>
<evidence type="ECO:0000313" key="5">
    <source>
        <dbReference type="EMBL" id="GGH47530.1"/>
    </source>
</evidence>
<dbReference type="InterPro" id="IPR013519">
    <property type="entry name" value="Int_alpha_beta-p"/>
</dbReference>
<dbReference type="PROSITE" id="PS51470">
    <property type="entry name" value="FG_GAP"/>
    <property type="match status" value="14"/>
</dbReference>
<dbReference type="SUPFAM" id="SSF69318">
    <property type="entry name" value="Integrin alpha N-terminal domain"/>
    <property type="match status" value="5"/>
</dbReference>
<accession>A0ABQ1Z4U7</accession>
<keyword evidence="1" id="KW-0732">Signal</keyword>
<gene>
    <name evidence="5" type="ORF">GCM10007423_48090</name>
</gene>
<name>A0ABQ1Z4U7_9BACT</name>
<dbReference type="Gene3D" id="2.130.10.130">
    <property type="entry name" value="Integrin alpha, N-terminal"/>
    <property type="match status" value="6"/>
</dbReference>
<evidence type="ECO:0000313" key="6">
    <source>
        <dbReference type="Proteomes" id="UP000600214"/>
    </source>
</evidence>
<dbReference type="Pfam" id="PF18962">
    <property type="entry name" value="Por_Secre_tail"/>
    <property type="match status" value="1"/>
</dbReference>
<dbReference type="PANTHER" id="PTHR23220:SF122">
    <property type="entry name" value="INTEGRIN ALPHA-PS1"/>
    <property type="match status" value="1"/>
</dbReference>
<dbReference type="EMBL" id="BMIA01000003">
    <property type="protein sequence ID" value="GGH47530.1"/>
    <property type="molecule type" value="Genomic_DNA"/>
</dbReference>
<dbReference type="SMART" id="SM00191">
    <property type="entry name" value="Int_alpha"/>
    <property type="match status" value="14"/>
</dbReference>
<dbReference type="Pfam" id="PF01839">
    <property type="entry name" value="FG-GAP"/>
    <property type="match status" value="13"/>
</dbReference>
<evidence type="ECO:0000256" key="1">
    <source>
        <dbReference type="ARBA" id="ARBA00022729"/>
    </source>
</evidence>
<dbReference type="Proteomes" id="UP000600214">
    <property type="component" value="Unassembled WGS sequence"/>
</dbReference>
<comment type="caution">
    <text evidence="5">The sequence shown here is derived from an EMBL/GenBank/DDBJ whole genome shotgun (WGS) entry which is preliminary data.</text>
</comment>
<evidence type="ECO:0000256" key="2">
    <source>
        <dbReference type="ARBA" id="ARBA00022737"/>
    </source>
</evidence>
<protein>
    <recommendedName>
        <fullName evidence="4">Secretion system C-terminal sorting domain-containing protein</fullName>
    </recommendedName>
</protein>
<feature type="domain" description="Secretion system C-terminal sorting" evidence="4">
    <location>
        <begin position="1187"/>
        <end position="1257"/>
    </location>
</feature>
<dbReference type="PANTHER" id="PTHR23220">
    <property type="entry name" value="INTEGRIN ALPHA"/>
    <property type="match status" value="1"/>
</dbReference>
<dbReference type="NCBIfam" id="TIGR04183">
    <property type="entry name" value="Por_Secre_tail"/>
    <property type="match status" value="1"/>
</dbReference>
<organism evidence="5 6">
    <name type="scientific">Dyadobacter endophyticus</name>
    <dbReference type="NCBI Taxonomy" id="1749036"/>
    <lineage>
        <taxon>Bacteria</taxon>
        <taxon>Pseudomonadati</taxon>
        <taxon>Bacteroidota</taxon>
        <taxon>Cytophagia</taxon>
        <taxon>Cytophagales</taxon>
        <taxon>Spirosomataceae</taxon>
        <taxon>Dyadobacter</taxon>
    </lineage>
</organism>
<dbReference type="InterPro" id="IPR000413">
    <property type="entry name" value="Integrin_alpha"/>
</dbReference>
<reference evidence="6" key="1">
    <citation type="journal article" date="2019" name="Int. J. Syst. Evol. Microbiol.">
        <title>The Global Catalogue of Microorganisms (GCM) 10K type strain sequencing project: providing services to taxonomists for standard genome sequencing and annotation.</title>
        <authorList>
            <consortium name="The Broad Institute Genomics Platform"/>
            <consortium name="The Broad Institute Genome Sequencing Center for Infectious Disease"/>
            <person name="Wu L."/>
            <person name="Ma J."/>
        </authorList>
    </citation>
    <scope>NUCLEOTIDE SEQUENCE [LARGE SCALE GENOMIC DNA]</scope>
    <source>
        <strain evidence="6">CGMCC 1.15288</strain>
    </source>
</reference>
<sequence>MTIQNRTGSSGRQFSLTLQNEGIFADGRLIHKPGPDAQVETRENRLQICHDGFIEEFINDQAGVRQNFIIHQAPTDAQQLQVALTANGLRAISKGESELLFFSKYDASQPTLIYRDLRCWDAEQRPLTAHLTAHNEHIQITVDVANATYPVTIDPLVVNGGPGNADALFESDQANALLGFSVSSAGDVNGDGYSDILAGAPHYDHGETDEGAVFLYYGSANGLNPVPYLFESNQADAEMGHSVSNAGDINADGFGDIAIGAPSYDKGQNDEGVVFVHLGSANGIKPNPVAILEGNQPEAKFGISIALAGDINADGHSDLLAGANHFDQGQVNEGAVFVFYGSKSGILPNKVTTLEMNQPNAMMGSAVAGAGDLNGDGFSDIAVGAPFYDQGQTEEGGAFVYLGSASGPVNLPVIIQSDQPFAHMGSALACAGDINGDGYSDIIVGSPHYDKVFKDQGLASIHFGSAMGVATTPSIEFAGKQMEEEFGYPVACAGDANGDGYADVMIGSRYQGKGLADEGVVTIYAGSSAGLAKKPLSILKSNQANALLGWSCASAGDINGDGFSDIIAGTHLYDHGQKDEGAVLVWHGSATGPDTVNVIALLSGQPESAFGYTVSGAGDVNGDGYDDVVVGAPRYDNGQNDEGAAFIFLGNSNGLNQIPATMLEADQAEAGFGASVSAAGDVNGDGYGDIIVGAMHYHNGEDEEGAAFVYSGSPAGINPNPVKLESNLTGAWFGCAVAHGGDLDGDGYSDILVGAMNYSNGESGEGACYIFPGSATGPDVAGKRILESNLEDARMGNSVAAAGDLNGDGHDDIVIGAYSVGDYDAGAIFIGYGQGNTLASLTTELIKGIHDQAHFGWDVSGAGDVNGDGFQDLIVGAHSYDNGDGAAFLYYGSPSGIMPLNVTELHSHETAMAAAMGESVAGVGDLNGDGYGDVAVGEPWFIDENTSVTTGMTMIFYGTPTGIGTSPQRITGNLNDEFDFFGWAVSGAGDLNADGYSDMLIGSPNFSSAQTDADAAFVYYGNNGTGLRNTLRLYNSDLTTILNQTQKSKGDFGIGLFAKSFLGRNQGKLVWESIASGQGFSKGANNTITTSTVIGGTQKGFSHLLSNGVELKNLILKQGISTKVRARVKYSPVVALTGQTYGPWRYLPADLMGNSTSPLPEKALSDMSATIRRKTNTDVAQPDGFSVYPNPTSDLLHIWHERPELVSGIKLLNPDGKLVIDVANLNAPINVKNLTAGTYFLTIMKTDGTRTTCKILIRR</sequence>
<evidence type="ECO:0000256" key="3">
    <source>
        <dbReference type="ARBA" id="ARBA00023180"/>
    </source>
</evidence>
<dbReference type="PRINTS" id="PR01185">
    <property type="entry name" value="INTEGRINA"/>
</dbReference>
<dbReference type="InterPro" id="IPR028994">
    <property type="entry name" value="Integrin_alpha_N"/>
</dbReference>
<keyword evidence="2" id="KW-0677">Repeat</keyword>
<dbReference type="InterPro" id="IPR013517">
    <property type="entry name" value="FG-GAP"/>
</dbReference>
<evidence type="ECO:0000259" key="4">
    <source>
        <dbReference type="Pfam" id="PF18962"/>
    </source>
</evidence>
<proteinExistence type="predicted"/>